<dbReference type="EMBL" id="PDCK01000041">
    <property type="protein sequence ID" value="PRQ43069.1"/>
    <property type="molecule type" value="Genomic_DNA"/>
</dbReference>
<keyword evidence="4" id="KW-1185">Reference proteome</keyword>
<dbReference type="AlphaFoldDB" id="A0A2P6R9H3"/>
<dbReference type="Gramene" id="PRQ43069">
    <property type="protein sequence ID" value="PRQ43069"/>
    <property type="gene ID" value="RchiOBHm_Chr3g0464411"/>
</dbReference>
<accession>A0A2P6R9H3</accession>
<dbReference type="Proteomes" id="UP000238479">
    <property type="component" value="Chromosome 3"/>
</dbReference>
<evidence type="ECO:0000313" key="4">
    <source>
        <dbReference type="Proteomes" id="UP000238479"/>
    </source>
</evidence>
<name>A0A2P6R9H3_ROSCH</name>
<proteinExistence type="predicted"/>
<dbReference type="Proteomes" id="UP000238479">
    <property type="component" value="Chromosome 7"/>
</dbReference>
<dbReference type="Gramene" id="PRQ43066">
    <property type="protein sequence ID" value="PRQ43066"/>
    <property type="gene ID" value="RchiOBHm_Chr3g0464381"/>
</dbReference>
<evidence type="ECO:0000313" key="2">
    <source>
        <dbReference type="EMBL" id="PRQ43066.1"/>
    </source>
</evidence>
<gene>
    <name evidence="2" type="ORF">RchiOBHm_Chr3g0464381</name>
    <name evidence="3" type="ORF">RchiOBHm_Chr3g0464411</name>
    <name evidence="1" type="ORF">RchiOBHm_Chr7g0193741</name>
</gene>
<dbReference type="EMBL" id="PDCK01000041">
    <property type="protein sequence ID" value="PRQ43066.1"/>
    <property type="molecule type" value="Genomic_DNA"/>
</dbReference>
<reference evidence="2 4" key="1">
    <citation type="journal article" date="2018" name="Nat. Genet.">
        <title>The Rosa genome provides new insights in the design of modern roses.</title>
        <authorList>
            <person name="Bendahmane M."/>
        </authorList>
    </citation>
    <scope>NUCLEOTIDE SEQUENCE [LARGE SCALE GENOMIC DNA]</scope>
    <source>
        <strain evidence="4">cv. Old Blush</strain>
    </source>
</reference>
<evidence type="ECO:0000313" key="1">
    <source>
        <dbReference type="EMBL" id="PRQ17325.1"/>
    </source>
</evidence>
<dbReference type="Gramene" id="PRQ17325">
    <property type="protein sequence ID" value="PRQ17325"/>
    <property type="gene ID" value="RchiOBHm_Chr7g0193741"/>
</dbReference>
<organism evidence="2 4">
    <name type="scientific">Rosa chinensis</name>
    <name type="common">China rose</name>
    <dbReference type="NCBI Taxonomy" id="74649"/>
    <lineage>
        <taxon>Eukaryota</taxon>
        <taxon>Viridiplantae</taxon>
        <taxon>Streptophyta</taxon>
        <taxon>Embryophyta</taxon>
        <taxon>Tracheophyta</taxon>
        <taxon>Spermatophyta</taxon>
        <taxon>Magnoliopsida</taxon>
        <taxon>eudicotyledons</taxon>
        <taxon>Gunneridae</taxon>
        <taxon>Pentapetalae</taxon>
        <taxon>rosids</taxon>
        <taxon>fabids</taxon>
        <taxon>Rosales</taxon>
        <taxon>Rosaceae</taxon>
        <taxon>Rosoideae</taxon>
        <taxon>Rosoideae incertae sedis</taxon>
        <taxon>Rosa</taxon>
    </lineage>
</organism>
<sequence length="55" mass="6469">MKSAREKYEWKAFKQLAQFSTEAKPENWTCKRSSSIFGPTTWMKALKICQDDLHS</sequence>
<evidence type="ECO:0000313" key="3">
    <source>
        <dbReference type="EMBL" id="PRQ43069.1"/>
    </source>
</evidence>
<comment type="caution">
    <text evidence="2">The sequence shown here is derived from an EMBL/GenBank/DDBJ whole genome shotgun (WGS) entry which is preliminary data.</text>
</comment>
<protein>
    <submittedName>
        <fullName evidence="2">Uncharacterized protein</fullName>
    </submittedName>
</protein>
<dbReference type="EMBL" id="PDCK01000045">
    <property type="protein sequence ID" value="PRQ17325.1"/>
    <property type="molecule type" value="Genomic_DNA"/>
</dbReference>